<dbReference type="EMBL" id="JQ844298">
    <property type="protein sequence ID" value="AGS54420.1"/>
    <property type="molecule type" value="Genomic_DNA"/>
</dbReference>
<dbReference type="EC" id="3.5.1.15" evidence="9"/>
<dbReference type="InterPro" id="IPR050178">
    <property type="entry name" value="AspA/AstE_fam"/>
</dbReference>
<dbReference type="InterPro" id="IPR055438">
    <property type="entry name" value="AstE_AspA_cat"/>
</dbReference>
<dbReference type="PANTHER" id="PTHR15162">
    <property type="entry name" value="ASPARTOACYLASE"/>
    <property type="match status" value="1"/>
</dbReference>
<name>A0A806K2U8_9BACT</name>
<dbReference type="SUPFAM" id="SSF53187">
    <property type="entry name" value="Zn-dependent exopeptidases"/>
    <property type="match status" value="1"/>
</dbReference>
<organism evidence="9">
    <name type="scientific">uncultured bacterium contig00188</name>
    <dbReference type="NCBI Taxonomy" id="1181603"/>
    <lineage>
        <taxon>Bacteria</taxon>
        <taxon>environmental samples</taxon>
    </lineage>
</organism>
<feature type="binding site" evidence="6">
    <location>
        <position position="17"/>
    </location>
    <ligand>
        <name>Zn(2+)</name>
        <dbReference type="ChEBI" id="CHEBI:29105"/>
    </ligand>
</feature>
<dbReference type="Pfam" id="PF04952">
    <property type="entry name" value="AstE_AspA_hybrid"/>
    <property type="match status" value="1"/>
</dbReference>
<accession>A0A806K2U8</accession>
<dbReference type="GO" id="GO:0019807">
    <property type="term" value="F:aspartoacylase activity"/>
    <property type="evidence" value="ECO:0007669"/>
    <property type="project" value="UniProtKB-EC"/>
</dbReference>
<evidence type="ECO:0000256" key="5">
    <source>
        <dbReference type="PIRSR" id="PIRSR018001-1"/>
    </source>
</evidence>
<protein>
    <submittedName>
        <fullName evidence="9">Aspartoacylase</fullName>
        <ecNumber evidence="9">3.5.1.15</ecNumber>
    </submittedName>
</protein>
<dbReference type="PANTHER" id="PTHR15162:SF7">
    <property type="entry name" value="SUCCINYLGLUTAMATE DESUCCINYLASE"/>
    <property type="match status" value="1"/>
</dbReference>
<dbReference type="InterPro" id="IPR016708">
    <property type="entry name" value="Aspartoacylase"/>
</dbReference>
<dbReference type="PIRSF" id="PIRSF018001">
    <property type="entry name" value="Aspartoacylase"/>
    <property type="match status" value="1"/>
</dbReference>
<dbReference type="Gene3D" id="3.40.630.10">
    <property type="entry name" value="Zn peptidases"/>
    <property type="match status" value="1"/>
</dbReference>
<reference evidence="9" key="1">
    <citation type="submission" date="2012-03" db="EMBL/GenBank/DDBJ databases">
        <title>Functional metagenomics reveals considerable lignocellulase gene clusters in the gut microbiome of a wood-feeding higher termite.</title>
        <authorList>
            <person name="Liu N."/>
        </authorList>
    </citation>
    <scope>NUCLEOTIDE SEQUENCE</scope>
</reference>
<comment type="cofactor">
    <cofactor evidence="6">
        <name>Zn(2+)</name>
        <dbReference type="ChEBI" id="CHEBI:29105"/>
    </cofactor>
    <text evidence="6">Binds 1 zinc ion per subunit.</text>
</comment>
<dbReference type="HAMAP" id="MF_00704">
    <property type="entry name" value="Aspartoacylase"/>
    <property type="match status" value="1"/>
</dbReference>
<keyword evidence="4 6" id="KW-0862">Zinc</keyword>
<feature type="binding site" evidence="6">
    <location>
        <position position="92"/>
    </location>
    <ligand>
        <name>Zn(2+)</name>
        <dbReference type="ChEBI" id="CHEBI:29105"/>
    </ligand>
</feature>
<feature type="domain" description="Succinylglutamate desuccinylase/Aspartoacylase catalytic" evidence="8">
    <location>
        <begin position="30"/>
        <end position="179"/>
    </location>
</feature>
<proteinExistence type="inferred from homology"/>
<dbReference type="Pfam" id="PF24827">
    <property type="entry name" value="AstE_AspA_cat"/>
    <property type="match status" value="1"/>
</dbReference>
<evidence type="ECO:0000256" key="6">
    <source>
        <dbReference type="PIRSR" id="PIRSR018001-3"/>
    </source>
</evidence>
<feature type="active site" description="Proton donor/acceptor" evidence="5">
    <location>
        <position position="151"/>
    </location>
</feature>
<dbReference type="Gene3D" id="2.20.25.160">
    <property type="match status" value="1"/>
</dbReference>
<sequence>MEAITNIAICGGTHGNELTGVYLAKKHGWLLANPAAAAVCRRYVDCDLNRCFSLLNLNGKNTGLENLRAREINALLGEKGTMNAPDLILDLHNTTANMGVTLILSDEDPVLLGISAIIATEFSGVHIYLQPESRDESPYLGTIARKDICIEAGPQAHGTLNAELFLKVERIVFRFLELIKGDLPKVNCEIETFKETQNVDYPRDKEGNITAMIHPNLQGKDFCELKAGMPVFMGFDGKEIFWEGETCYPAFINEAAYYEKGIAMSLTHRNLLHLPGSIVFN</sequence>
<dbReference type="GO" id="GO:0046872">
    <property type="term" value="F:metal ion binding"/>
    <property type="evidence" value="ECO:0007669"/>
    <property type="project" value="UniProtKB-KW"/>
</dbReference>
<dbReference type="NCBIfam" id="NF002601">
    <property type="entry name" value="PRK02259.1"/>
    <property type="match status" value="1"/>
</dbReference>
<feature type="binding site" evidence="6">
    <location>
        <position position="14"/>
    </location>
    <ligand>
        <name>Zn(2+)</name>
        <dbReference type="ChEBI" id="CHEBI:29105"/>
    </ligand>
</feature>
<evidence type="ECO:0000313" key="9">
    <source>
        <dbReference type="EMBL" id="AGS54420.1"/>
    </source>
</evidence>
<comment type="similarity">
    <text evidence="1">Belongs to the AspA/AstE family. Aspartoacylase subfamily.</text>
</comment>
<dbReference type="GO" id="GO:0005829">
    <property type="term" value="C:cytosol"/>
    <property type="evidence" value="ECO:0007669"/>
    <property type="project" value="TreeGrafter"/>
</dbReference>
<dbReference type="AlphaFoldDB" id="A0A806K2U8"/>
<evidence type="ECO:0000259" key="8">
    <source>
        <dbReference type="Pfam" id="PF24827"/>
    </source>
</evidence>
<evidence type="ECO:0000256" key="4">
    <source>
        <dbReference type="ARBA" id="ARBA00022833"/>
    </source>
</evidence>
<evidence type="ECO:0000256" key="2">
    <source>
        <dbReference type="ARBA" id="ARBA00022723"/>
    </source>
</evidence>
<dbReference type="GO" id="GO:0016788">
    <property type="term" value="F:hydrolase activity, acting on ester bonds"/>
    <property type="evidence" value="ECO:0007669"/>
    <property type="project" value="InterPro"/>
</dbReference>
<feature type="domain" description="AstE/AspA barrel-sandwich hybrid" evidence="7">
    <location>
        <begin position="189"/>
        <end position="268"/>
    </location>
</feature>
<dbReference type="InterPro" id="IPR007036">
    <property type="entry name" value="Aste_AspA_hybrid_dom"/>
</dbReference>
<evidence type="ECO:0000256" key="1">
    <source>
        <dbReference type="ARBA" id="ARBA00006173"/>
    </source>
</evidence>
<keyword evidence="3 9" id="KW-0378">Hydrolase</keyword>
<evidence type="ECO:0000259" key="7">
    <source>
        <dbReference type="Pfam" id="PF04952"/>
    </source>
</evidence>
<evidence type="ECO:0000256" key="3">
    <source>
        <dbReference type="ARBA" id="ARBA00022801"/>
    </source>
</evidence>
<keyword evidence="2 6" id="KW-0479">Metal-binding</keyword>